<dbReference type="PROSITE" id="PS50172">
    <property type="entry name" value="BRCT"/>
    <property type="match status" value="2"/>
</dbReference>
<protein>
    <recommendedName>
        <fullName evidence="2">BRCT domain-containing protein</fullName>
    </recommendedName>
</protein>
<evidence type="ECO:0000313" key="4">
    <source>
        <dbReference type="Proteomes" id="UP001221757"/>
    </source>
</evidence>
<feature type="domain" description="BRCT" evidence="2">
    <location>
        <begin position="36"/>
        <end position="102"/>
    </location>
</feature>
<evidence type="ECO:0000259" key="2">
    <source>
        <dbReference type="PROSITE" id="PS50172"/>
    </source>
</evidence>
<comment type="caution">
    <text evidence="3">The sequence shown here is derived from an EMBL/GenBank/DDBJ whole genome shotgun (WGS) entry which is preliminary data.</text>
</comment>
<accession>A0AAD7GVJ4</accession>
<reference evidence="3" key="1">
    <citation type="submission" date="2023-03" db="EMBL/GenBank/DDBJ databases">
        <title>Massive genome expansion in bonnet fungi (Mycena s.s.) driven by repeated elements and novel gene families across ecological guilds.</title>
        <authorList>
            <consortium name="Lawrence Berkeley National Laboratory"/>
            <person name="Harder C.B."/>
            <person name="Miyauchi S."/>
            <person name="Viragh M."/>
            <person name="Kuo A."/>
            <person name="Thoen E."/>
            <person name="Andreopoulos B."/>
            <person name="Lu D."/>
            <person name="Skrede I."/>
            <person name="Drula E."/>
            <person name="Henrissat B."/>
            <person name="Morin E."/>
            <person name="Kohler A."/>
            <person name="Barry K."/>
            <person name="LaButti K."/>
            <person name="Morin E."/>
            <person name="Salamov A."/>
            <person name="Lipzen A."/>
            <person name="Mereny Z."/>
            <person name="Hegedus B."/>
            <person name="Baldrian P."/>
            <person name="Stursova M."/>
            <person name="Weitz H."/>
            <person name="Taylor A."/>
            <person name="Grigoriev I.V."/>
            <person name="Nagy L.G."/>
            <person name="Martin F."/>
            <person name="Kauserud H."/>
        </authorList>
    </citation>
    <scope>NUCLEOTIDE SEQUENCE</scope>
    <source>
        <strain evidence="3">CBHHK067</strain>
    </source>
</reference>
<name>A0AAD7GVJ4_MYCRO</name>
<feature type="region of interest" description="Disordered" evidence="1">
    <location>
        <begin position="262"/>
        <end position="297"/>
    </location>
</feature>
<keyword evidence="4" id="KW-1185">Reference proteome</keyword>
<dbReference type="Proteomes" id="UP001221757">
    <property type="component" value="Unassembled WGS sequence"/>
</dbReference>
<feature type="region of interest" description="Disordered" evidence="1">
    <location>
        <begin position="405"/>
        <end position="454"/>
    </location>
</feature>
<evidence type="ECO:0000256" key="1">
    <source>
        <dbReference type="SAM" id="MobiDB-lite"/>
    </source>
</evidence>
<dbReference type="InterPro" id="IPR001357">
    <property type="entry name" value="BRCT_dom"/>
</dbReference>
<feature type="compositionally biased region" description="Polar residues" evidence="1">
    <location>
        <begin position="175"/>
        <end position="189"/>
    </location>
</feature>
<feature type="compositionally biased region" description="Pro residues" evidence="1">
    <location>
        <begin position="165"/>
        <end position="174"/>
    </location>
</feature>
<dbReference type="AlphaFoldDB" id="A0AAD7GVJ4"/>
<proteinExistence type="predicted"/>
<feature type="compositionally biased region" description="Pro residues" evidence="1">
    <location>
        <begin position="128"/>
        <end position="149"/>
    </location>
</feature>
<sequence>MDAGLSHTAEGATSPLFVEDGTPVKFYVDPGSVSARPKLIRTLKSAGASIASDPKTADFILVESNTPTGQRFTRDWNDEKKVLEVKWVSKTIAAGRLLKESDEWGGCLAVVNPNADLEDVVDQNHLPTPRPTPVELPPNGGPLPPPHIPPSDSRHSSQRSTGPPSLYPLMPPHQMPSQFAQQPGQQLFHSYQGPPLPTYQVDPNVYAMAIMDILRAQGFPQGPLAGFPQAPGMQNGIPPGPMFAPQGMNPMMNPYPQLYSKPSGLSPAAHSTSASPLSVFDPLPPSLSRRPSADVKGKGRAAGSKIFISPNGEPLSFYVAIDVNNRTAPLNSIKKHGGQISTQIITANYAILSSRSKDFENLLETVISSNRKAVKPAFVQACVEENELLETAGFEFELPAKLSPAKKTDAEKRQAINERKAKARKAKKDAAVKEEKNSPGPSYHRVPSPTPPADHLRVLHSSGRYRYTEVETKYALQYAAILFERDTNMPFTALAAKLNIKMPHHSEKAWCHYLTRTMREDIDNVRKRAIIAYRKEELQRQSTADEPPAKRPKPNKAADVVPEAKADAGAKGKGKAAAATEDDEEQDLNAIAHFFANGGDEETDGDEDQATKDARVWARLTAQTPCRTEATWEVFYNTRHHRVTDLYELLVGAQDESPAE</sequence>
<evidence type="ECO:0000313" key="3">
    <source>
        <dbReference type="EMBL" id="KAJ7706241.1"/>
    </source>
</evidence>
<feature type="region of interest" description="Disordered" evidence="1">
    <location>
        <begin position="121"/>
        <end position="194"/>
    </location>
</feature>
<gene>
    <name evidence="3" type="ORF">B0H17DRAFT_1325937</name>
</gene>
<feature type="compositionally biased region" description="Basic and acidic residues" evidence="1">
    <location>
        <begin position="428"/>
        <end position="437"/>
    </location>
</feature>
<feature type="compositionally biased region" description="Basic and acidic residues" evidence="1">
    <location>
        <begin position="406"/>
        <end position="420"/>
    </location>
</feature>
<dbReference type="EMBL" id="JARKIE010000007">
    <property type="protein sequence ID" value="KAJ7706241.1"/>
    <property type="molecule type" value="Genomic_DNA"/>
</dbReference>
<organism evidence="3 4">
    <name type="scientific">Mycena rosella</name>
    <name type="common">Pink bonnet</name>
    <name type="synonym">Agaricus rosellus</name>
    <dbReference type="NCBI Taxonomy" id="1033263"/>
    <lineage>
        <taxon>Eukaryota</taxon>
        <taxon>Fungi</taxon>
        <taxon>Dikarya</taxon>
        <taxon>Basidiomycota</taxon>
        <taxon>Agaricomycotina</taxon>
        <taxon>Agaricomycetes</taxon>
        <taxon>Agaricomycetidae</taxon>
        <taxon>Agaricales</taxon>
        <taxon>Marasmiineae</taxon>
        <taxon>Mycenaceae</taxon>
        <taxon>Mycena</taxon>
    </lineage>
</organism>
<feature type="domain" description="BRCT" evidence="2">
    <location>
        <begin position="333"/>
        <end position="396"/>
    </location>
</feature>
<dbReference type="Pfam" id="PF16589">
    <property type="entry name" value="BRCT_2"/>
    <property type="match status" value="1"/>
</dbReference>
<feature type="region of interest" description="Disordered" evidence="1">
    <location>
        <begin position="538"/>
        <end position="584"/>
    </location>
</feature>